<dbReference type="AlphaFoldDB" id="A0A9Q0LJD7"/>
<evidence type="ECO:0000256" key="1">
    <source>
        <dbReference type="SAM" id="Coils"/>
    </source>
</evidence>
<evidence type="ECO:0000313" key="3">
    <source>
        <dbReference type="Proteomes" id="UP001149090"/>
    </source>
</evidence>
<organism evidence="2 3">
    <name type="scientific">Anaeramoeba ignava</name>
    <name type="common">Anaerobic marine amoeba</name>
    <dbReference type="NCBI Taxonomy" id="1746090"/>
    <lineage>
        <taxon>Eukaryota</taxon>
        <taxon>Metamonada</taxon>
        <taxon>Anaeramoebidae</taxon>
        <taxon>Anaeramoeba</taxon>
    </lineage>
</organism>
<sequence>MSVYKTPRSLIRSLSNILTPSNNNINNQNQNIQNIQNIQNNKLNSLNKRNNNKNFSTNFTPSPIQTPKALIQKIIQAKAIKTSKHPLNPNFRQISNKKIEIKNENENENENENNLIQNVENIDFNLNTSDFSSDGEDNFNLESDSNDIQELEIINSPKKQYQLSFTNQENLKKYKQKEKLKKI</sequence>
<proteinExistence type="predicted"/>
<name>A0A9Q0LJD7_ANAIG</name>
<dbReference type="Proteomes" id="UP001149090">
    <property type="component" value="Unassembled WGS sequence"/>
</dbReference>
<keyword evidence="1" id="KW-0175">Coiled coil</keyword>
<feature type="coiled-coil region" evidence="1">
    <location>
        <begin position="91"/>
        <end position="122"/>
    </location>
</feature>
<keyword evidence="3" id="KW-1185">Reference proteome</keyword>
<evidence type="ECO:0000313" key="2">
    <source>
        <dbReference type="EMBL" id="KAJ5073878.1"/>
    </source>
</evidence>
<comment type="caution">
    <text evidence="2">The sequence shown here is derived from an EMBL/GenBank/DDBJ whole genome shotgun (WGS) entry which is preliminary data.</text>
</comment>
<dbReference type="EMBL" id="JAPDFW010000071">
    <property type="protein sequence ID" value="KAJ5073878.1"/>
    <property type="molecule type" value="Genomic_DNA"/>
</dbReference>
<protein>
    <submittedName>
        <fullName evidence="2">Uncharacterized protein</fullName>
    </submittedName>
</protein>
<gene>
    <name evidence="2" type="ORF">M0811_08151</name>
</gene>
<reference evidence="2" key="1">
    <citation type="submission" date="2022-10" db="EMBL/GenBank/DDBJ databases">
        <title>Novel sulphate-reducing endosymbionts in the free-living metamonad Anaeramoeba.</title>
        <authorList>
            <person name="Jerlstrom-Hultqvist J."/>
            <person name="Cepicka I."/>
            <person name="Gallot-Lavallee L."/>
            <person name="Salas-Leiva D."/>
            <person name="Curtis B.A."/>
            <person name="Zahonova K."/>
            <person name="Pipaliya S."/>
            <person name="Dacks J."/>
            <person name="Roger A.J."/>
        </authorList>
    </citation>
    <scope>NUCLEOTIDE SEQUENCE</scope>
    <source>
        <strain evidence="2">BMAN</strain>
    </source>
</reference>
<accession>A0A9Q0LJD7</accession>